<feature type="compositionally biased region" description="Low complexity" evidence="1">
    <location>
        <begin position="68"/>
        <end position="87"/>
    </location>
</feature>
<name>A0ABW2UDZ5_9BACT</name>
<evidence type="ECO:0000256" key="2">
    <source>
        <dbReference type="SAM" id="SignalP"/>
    </source>
</evidence>
<evidence type="ECO:0000313" key="3">
    <source>
        <dbReference type="EMBL" id="MFC7671108.1"/>
    </source>
</evidence>
<evidence type="ECO:0000313" key="4">
    <source>
        <dbReference type="EMBL" id="MFC7671259.1"/>
    </source>
</evidence>
<dbReference type="Proteomes" id="UP001596513">
    <property type="component" value="Unassembled WGS sequence"/>
</dbReference>
<comment type="caution">
    <text evidence="4">The sequence shown here is derived from an EMBL/GenBank/DDBJ whole genome shotgun (WGS) entry which is preliminary data.</text>
</comment>
<dbReference type="RefSeq" id="WP_380207013.1">
    <property type="nucleotide sequence ID" value="NZ_JBHTEK010000006.1"/>
</dbReference>
<organism evidence="4 5">
    <name type="scientific">Hymenobacter humi</name>
    <dbReference type="NCBI Taxonomy" id="1411620"/>
    <lineage>
        <taxon>Bacteria</taxon>
        <taxon>Pseudomonadati</taxon>
        <taxon>Bacteroidota</taxon>
        <taxon>Cytophagia</taxon>
        <taxon>Cytophagales</taxon>
        <taxon>Hymenobacteraceae</taxon>
        <taxon>Hymenobacter</taxon>
    </lineage>
</organism>
<reference evidence="4" key="1">
    <citation type="journal article" date="2014" name="Int. J. Syst. Evol. Microbiol.">
        <title>Complete genome of a new Firmicutes species belonging to the dominant human colonic microbiota ('Ruminococcus bicirculans') reveals two chromosomes and a selective capacity to utilize plant glucans.</title>
        <authorList>
            <consortium name="NISC Comparative Sequencing Program"/>
            <person name="Wegmann U."/>
            <person name="Louis P."/>
            <person name="Goesmann A."/>
            <person name="Henrissat B."/>
            <person name="Duncan S.H."/>
            <person name="Flint H.J."/>
        </authorList>
    </citation>
    <scope>NUCLEOTIDE SEQUENCE</scope>
    <source>
        <strain evidence="4">JCM 19635</strain>
    </source>
</reference>
<dbReference type="EMBL" id="JBHTEK010000006">
    <property type="protein sequence ID" value="MFC7671259.1"/>
    <property type="molecule type" value="Genomic_DNA"/>
</dbReference>
<sequence length="87" mass="9303">MLTLRPLLTALLLTGATLAATAQTAKPSADQLAFQKGTFQGATADKAQYNAIYQARQRRPQADKNDVAQHQQRAAGPAPQGQAAGWW</sequence>
<feature type="signal peptide" evidence="2">
    <location>
        <begin position="1"/>
        <end position="19"/>
    </location>
</feature>
<proteinExistence type="predicted"/>
<feature type="chain" id="PRO_5045033379" evidence="2">
    <location>
        <begin position="20"/>
        <end position="87"/>
    </location>
</feature>
<keyword evidence="5" id="KW-1185">Reference proteome</keyword>
<protein>
    <submittedName>
        <fullName evidence="4">Uncharacterized protein</fullName>
    </submittedName>
</protein>
<dbReference type="EMBL" id="JBHTEK010000006">
    <property type="protein sequence ID" value="MFC7671108.1"/>
    <property type="molecule type" value="Genomic_DNA"/>
</dbReference>
<evidence type="ECO:0000256" key="1">
    <source>
        <dbReference type="SAM" id="MobiDB-lite"/>
    </source>
</evidence>
<evidence type="ECO:0000313" key="5">
    <source>
        <dbReference type="Proteomes" id="UP001596513"/>
    </source>
</evidence>
<reference evidence="4" key="3">
    <citation type="submission" date="2024-09" db="EMBL/GenBank/DDBJ databases">
        <authorList>
            <person name="Sun Q."/>
            <person name="Mori K."/>
        </authorList>
    </citation>
    <scope>NUCLEOTIDE SEQUENCE</scope>
    <source>
        <strain evidence="4">JCM 19635</strain>
    </source>
</reference>
<keyword evidence="2" id="KW-0732">Signal</keyword>
<gene>
    <name evidence="3" type="ORF">ACFQT0_29725</name>
    <name evidence="4" type="ORF">ACFQT0_30555</name>
</gene>
<feature type="region of interest" description="Disordered" evidence="1">
    <location>
        <begin position="55"/>
        <end position="87"/>
    </location>
</feature>
<accession>A0ABW2UDZ5</accession>
<reference evidence="5" key="2">
    <citation type="journal article" date="2019" name="Int. J. Syst. Evol. Microbiol.">
        <title>The Global Catalogue of Microorganisms (GCM) 10K type strain sequencing project: providing services to taxonomists for standard genome sequencing and annotation.</title>
        <authorList>
            <consortium name="The Broad Institute Genomics Platform"/>
            <consortium name="The Broad Institute Genome Sequencing Center for Infectious Disease"/>
            <person name="Wu L."/>
            <person name="Ma J."/>
        </authorList>
    </citation>
    <scope>NUCLEOTIDE SEQUENCE [LARGE SCALE GENOMIC DNA]</scope>
    <source>
        <strain evidence="5">JCM 19635</strain>
    </source>
</reference>